<sequence length="122" mass="14638">MTLSETTFFENVNHQLNIERYDLLLYNLTKIDLDTFFDIVDESYIEKIHKVFQKINSVLQKSNFNSDLLSFYWTLADQIYHGENFDQFDNELSEAKRILKGNDFQSEEKDLLLQKIEQHYSL</sequence>
<dbReference type="Proteomes" id="UP000257136">
    <property type="component" value="Unassembled WGS sequence"/>
</dbReference>
<evidence type="ECO:0000313" key="2">
    <source>
        <dbReference type="Proteomes" id="UP000257136"/>
    </source>
</evidence>
<dbReference type="EMBL" id="QUNI01000027">
    <property type="protein sequence ID" value="REG90244.1"/>
    <property type="molecule type" value="Genomic_DNA"/>
</dbReference>
<organism evidence="1 2">
    <name type="scientific">Flavobacterium aquicola</name>
    <dbReference type="NCBI Taxonomy" id="1682742"/>
    <lineage>
        <taxon>Bacteria</taxon>
        <taxon>Pseudomonadati</taxon>
        <taxon>Bacteroidota</taxon>
        <taxon>Flavobacteriia</taxon>
        <taxon>Flavobacteriales</taxon>
        <taxon>Flavobacteriaceae</taxon>
        <taxon>Flavobacterium</taxon>
    </lineage>
</organism>
<gene>
    <name evidence="1" type="ORF">C8P67_1274</name>
</gene>
<protein>
    <submittedName>
        <fullName evidence="1">Uncharacterized protein</fullName>
    </submittedName>
</protein>
<dbReference type="RefSeq" id="WP_115815252.1">
    <property type="nucleotide sequence ID" value="NZ_QUNI01000027.1"/>
</dbReference>
<accession>A0A3E0DVY9</accession>
<comment type="caution">
    <text evidence="1">The sequence shown here is derived from an EMBL/GenBank/DDBJ whole genome shotgun (WGS) entry which is preliminary data.</text>
</comment>
<proteinExistence type="predicted"/>
<name>A0A3E0DVY9_9FLAO</name>
<dbReference type="AlphaFoldDB" id="A0A3E0DVY9"/>
<reference evidence="1 2" key="1">
    <citation type="submission" date="2018-08" db="EMBL/GenBank/DDBJ databases">
        <title>Genomic Encyclopedia of Archaeal and Bacterial Type Strains, Phase II (KMG-II): from individual species to whole genera.</title>
        <authorList>
            <person name="Goeker M."/>
        </authorList>
    </citation>
    <scope>NUCLEOTIDE SEQUENCE [LARGE SCALE GENOMIC DNA]</scope>
    <source>
        <strain evidence="1 2">DSM 100880</strain>
    </source>
</reference>
<keyword evidence="2" id="KW-1185">Reference proteome</keyword>
<evidence type="ECO:0000313" key="1">
    <source>
        <dbReference type="EMBL" id="REG90244.1"/>
    </source>
</evidence>